<feature type="binding site" evidence="4">
    <location>
        <position position="110"/>
    </location>
    <ligand>
        <name>substrate</name>
    </ligand>
</feature>
<evidence type="ECO:0000313" key="8">
    <source>
        <dbReference type="Proteomes" id="UP000677668"/>
    </source>
</evidence>
<feature type="domain" description="Pseudouridine synthase I TruA alpha/beta" evidence="6">
    <location>
        <begin position="8"/>
        <end position="102"/>
    </location>
</feature>
<dbReference type="Pfam" id="PF01416">
    <property type="entry name" value="PseudoU_synth_1"/>
    <property type="match status" value="2"/>
</dbReference>
<dbReference type="InterPro" id="IPR020103">
    <property type="entry name" value="PsdUridine_synth_cat_dom_sf"/>
</dbReference>
<dbReference type="RefSeq" id="WP_211422091.1">
    <property type="nucleotide sequence ID" value="NZ_CP072642.1"/>
</dbReference>
<dbReference type="NCBIfam" id="TIGR00071">
    <property type="entry name" value="hisT_truA"/>
    <property type="match status" value="1"/>
</dbReference>
<keyword evidence="2 4" id="KW-0819">tRNA processing</keyword>
<dbReference type="PANTHER" id="PTHR11142:SF0">
    <property type="entry name" value="TRNA PSEUDOURIDINE SYNTHASE-LIKE 1"/>
    <property type="match status" value="1"/>
</dbReference>
<comment type="caution">
    <text evidence="4">Lacks conserved residue(s) required for the propagation of feature annotation.</text>
</comment>
<dbReference type="SUPFAM" id="SSF55120">
    <property type="entry name" value="Pseudouridine synthase"/>
    <property type="match status" value="1"/>
</dbReference>
<dbReference type="EC" id="5.4.99.12" evidence="4"/>
<keyword evidence="3 4" id="KW-0413">Isomerase</keyword>
<dbReference type="Gene3D" id="3.30.70.660">
    <property type="entry name" value="Pseudouridine synthase I, catalytic domain, C-terminal subdomain"/>
    <property type="match status" value="1"/>
</dbReference>
<accession>A0ABX8AZC4</accession>
<protein>
    <recommendedName>
        <fullName evidence="4">tRNA pseudouridine synthase A</fullName>
        <ecNumber evidence="4">5.4.99.12</ecNumber>
    </recommendedName>
    <alternativeName>
        <fullName evidence="4">tRNA pseudouridine(38-40) synthase</fullName>
    </alternativeName>
    <alternativeName>
        <fullName evidence="4">tRNA pseudouridylate synthase I</fullName>
    </alternativeName>
    <alternativeName>
        <fullName evidence="4">tRNA-uridine isomerase I</fullName>
    </alternativeName>
</protein>
<evidence type="ECO:0000259" key="6">
    <source>
        <dbReference type="Pfam" id="PF01416"/>
    </source>
</evidence>
<dbReference type="PANTHER" id="PTHR11142">
    <property type="entry name" value="PSEUDOURIDYLATE SYNTHASE"/>
    <property type="match status" value="1"/>
</dbReference>
<comment type="catalytic activity">
    <reaction evidence="4 5">
        <text>uridine(38/39/40) in tRNA = pseudouridine(38/39/40) in tRNA</text>
        <dbReference type="Rhea" id="RHEA:22376"/>
        <dbReference type="Rhea" id="RHEA-COMP:10085"/>
        <dbReference type="Rhea" id="RHEA-COMP:10087"/>
        <dbReference type="ChEBI" id="CHEBI:65314"/>
        <dbReference type="ChEBI" id="CHEBI:65315"/>
        <dbReference type="EC" id="5.4.99.12"/>
    </reaction>
</comment>
<sequence>MPRLKLTVEYDGTEYAGWQAQANARSIQAVLAAAFTPLLGQPAQLHAAGRTDAGVHALGQVVHTDVHQVRAPDTWRAALNAHLPPDIRVRQVAVVGADFHARKSARGKLYHYAFWCGRVESTRWRRYSLHVPQPLDWEAMREAAQHFVGRHDFAPFSVADRTVQTTVRTIRRVTWHGDFAPEVPDGDGSGNASFSPPELLAVAFYGDGFLRYQVRRMVGTLLAVGQGRLPAAAVAGILCGAKEFAAAATAPAQGLTLMQVDY</sequence>
<feature type="active site" description="Nucleophile" evidence="4">
    <location>
        <position position="52"/>
    </location>
</feature>
<evidence type="ECO:0000256" key="3">
    <source>
        <dbReference type="ARBA" id="ARBA00023235"/>
    </source>
</evidence>
<evidence type="ECO:0000256" key="5">
    <source>
        <dbReference type="RuleBase" id="RU003792"/>
    </source>
</evidence>
<dbReference type="InterPro" id="IPR020095">
    <property type="entry name" value="PsdUridine_synth_TruA_C"/>
</dbReference>
<dbReference type="HAMAP" id="MF_00171">
    <property type="entry name" value="TruA"/>
    <property type="match status" value="1"/>
</dbReference>
<evidence type="ECO:0000256" key="1">
    <source>
        <dbReference type="ARBA" id="ARBA00009375"/>
    </source>
</evidence>
<dbReference type="PIRSF" id="PIRSF001430">
    <property type="entry name" value="tRNA_psdUrid_synth"/>
    <property type="match status" value="1"/>
</dbReference>
<keyword evidence="8" id="KW-1185">Reference proteome</keyword>
<reference evidence="7 8" key="1">
    <citation type="submission" date="2021-03" db="EMBL/GenBank/DDBJ databases">
        <title>Genomic and phenotypic characterization of Chloracidobacterium isolates provides evidence for multiple species.</title>
        <authorList>
            <person name="Saini M.K."/>
            <person name="Costas A.M.G."/>
            <person name="Tank M."/>
            <person name="Bryant D.A."/>
        </authorList>
    </citation>
    <scope>NUCLEOTIDE SEQUENCE [LARGE SCALE GENOMIC DNA]</scope>
    <source>
        <strain evidence="7 8">N</strain>
    </source>
</reference>
<name>A0ABX8AZC4_9BACT</name>
<evidence type="ECO:0000256" key="4">
    <source>
        <dbReference type="HAMAP-Rule" id="MF_00171"/>
    </source>
</evidence>
<dbReference type="InterPro" id="IPR001406">
    <property type="entry name" value="PsdUridine_synth_TruA"/>
</dbReference>
<comment type="similarity">
    <text evidence="1 4 5">Belongs to the tRNA pseudouridine synthase TruA family.</text>
</comment>
<feature type="domain" description="Pseudouridine synthase I TruA alpha/beta" evidence="6">
    <location>
        <begin position="143"/>
        <end position="262"/>
    </location>
</feature>
<dbReference type="CDD" id="cd02570">
    <property type="entry name" value="PseudoU_synth_EcTruA"/>
    <property type="match status" value="1"/>
</dbReference>
<gene>
    <name evidence="4 7" type="primary">truA</name>
    <name evidence="7" type="ORF">J8C05_10275</name>
</gene>
<evidence type="ECO:0000313" key="7">
    <source>
        <dbReference type="EMBL" id="QUV93740.1"/>
    </source>
</evidence>
<dbReference type="EMBL" id="CP072642">
    <property type="protein sequence ID" value="QUV93740.1"/>
    <property type="molecule type" value="Genomic_DNA"/>
</dbReference>
<dbReference type="InterPro" id="IPR020097">
    <property type="entry name" value="PsdUridine_synth_TruA_a/b_dom"/>
</dbReference>
<comment type="function">
    <text evidence="4">Formation of pseudouridine at positions 38, 39 and 40 in the anticodon stem and loop of transfer RNAs.</text>
</comment>
<comment type="subunit">
    <text evidence="4">Homodimer.</text>
</comment>
<proteinExistence type="inferred from homology"/>
<dbReference type="Gene3D" id="3.30.70.580">
    <property type="entry name" value="Pseudouridine synthase I, catalytic domain, N-terminal subdomain"/>
    <property type="match status" value="1"/>
</dbReference>
<evidence type="ECO:0000256" key="2">
    <source>
        <dbReference type="ARBA" id="ARBA00022694"/>
    </source>
</evidence>
<dbReference type="Proteomes" id="UP000677668">
    <property type="component" value="Chromosome 1"/>
</dbReference>
<dbReference type="InterPro" id="IPR020094">
    <property type="entry name" value="TruA/RsuA/RluB/E/F_N"/>
</dbReference>
<dbReference type="GO" id="GO:0160147">
    <property type="term" value="F:tRNA pseudouridine(38-40) synthase activity"/>
    <property type="evidence" value="ECO:0007669"/>
    <property type="project" value="UniProtKB-EC"/>
</dbReference>
<organism evidence="7 8">
    <name type="scientific">Chloracidobacterium sp. N</name>
    <dbReference type="NCBI Taxonomy" id="2821540"/>
    <lineage>
        <taxon>Bacteria</taxon>
        <taxon>Pseudomonadati</taxon>
        <taxon>Acidobacteriota</taxon>
        <taxon>Terriglobia</taxon>
        <taxon>Terriglobales</taxon>
        <taxon>Acidobacteriaceae</taxon>
        <taxon>Chloracidobacterium</taxon>
        <taxon>Chloracidobacterium aggregatum</taxon>
    </lineage>
</organism>